<dbReference type="SUPFAM" id="SSF48163">
    <property type="entry name" value="An anticodon-binding domain of class I aminoacyl-tRNA synthetases"/>
    <property type="match status" value="1"/>
</dbReference>
<accession>A0AAE2SBB9</accession>
<organism evidence="10 11">
    <name type="scientific">Oceaniferula flava</name>
    <dbReference type="NCBI Taxonomy" id="2800421"/>
    <lineage>
        <taxon>Bacteria</taxon>
        <taxon>Pseudomonadati</taxon>
        <taxon>Verrucomicrobiota</taxon>
        <taxon>Verrucomicrobiia</taxon>
        <taxon>Verrucomicrobiales</taxon>
        <taxon>Verrucomicrobiaceae</taxon>
        <taxon>Oceaniferula</taxon>
    </lineage>
</organism>
<dbReference type="InterPro" id="IPR049940">
    <property type="entry name" value="GluQ/Sye"/>
</dbReference>
<feature type="short sequence motif" description="'HIGH' region" evidence="7">
    <location>
        <begin position="7"/>
        <end position="17"/>
    </location>
</feature>
<dbReference type="InterPro" id="IPR000924">
    <property type="entry name" value="Glu/Gln-tRNA-synth"/>
</dbReference>
<dbReference type="AlphaFoldDB" id="A0AAE2SBB9"/>
<evidence type="ECO:0000256" key="2">
    <source>
        <dbReference type="ARBA" id="ARBA00022598"/>
    </source>
</evidence>
<feature type="binding site" evidence="7">
    <location>
        <position position="214"/>
    </location>
    <ligand>
        <name>ATP</name>
        <dbReference type="ChEBI" id="CHEBI:30616"/>
    </ligand>
</feature>
<dbReference type="PROSITE" id="PS00178">
    <property type="entry name" value="AA_TRNA_LIGASE_I"/>
    <property type="match status" value="1"/>
</dbReference>
<keyword evidence="3 7" id="KW-0547">Nucleotide-binding</keyword>
<dbReference type="GO" id="GO:0006424">
    <property type="term" value="P:glutamyl-tRNA aminoacylation"/>
    <property type="evidence" value="ECO:0007669"/>
    <property type="project" value="UniProtKB-UniRule"/>
</dbReference>
<dbReference type="CDD" id="cd00808">
    <property type="entry name" value="GluRS_core"/>
    <property type="match status" value="1"/>
</dbReference>
<feature type="domain" description="Aminoacyl-tRNA synthetase class I anticodon-binding" evidence="9">
    <location>
        <begin position="294"/>
        <end position="432"/>
    </location>
</feature>
<dbReference type="InterPro" id="IPR001412">
    <property type="entry name" value="aa-tRNA-synth_I_CS"/>
</dbReference>
<dbReference type="Pfam" id="PF00749">
    <property type="entry name" value="tRNA-synt_1c"/>
    <property type="match status" value="2"/>
</dbReference>
<comment type="function">
    <text evidence="7">Catalyzes the attachment of glutamate to tRNA(Glu) in a two-step reaction: glutamate is first activated by ATP to form Glu-AMP and then transferred to the acceptor end of tRNA(Glu).</text>
</comment>
<feature type="domain" description="Glutamyl/glutaminyl-tRNA synthetase class Ib catalytic" evidence="8">
    <location>
        <begin position="116"/>
        <end position="280"/>
    </location>
</feature>
<dbReference type="GO" id="GO:0005524">
    <property type="term" value="F:ATP binding"/>
    <property type="evidence" value="ECO:0007669"/>
    <property type="project" value="UniProtKB-UniRule"/>
</dbReference>
<proteinExistence type="inferred from homology"/>
<dbReference type="PRINTS" id="PR00987">
    <property type="entry name" value="TRNASYNTHGLU"/>
</dbReference>
<evidence type="ECO:0000256" key="6">
    <source>
        <dbReference type="ARBA" id="ARBA00023146"/>
    </source>
</evidence>
<dbReference type="NCBIfam" id="TIGR00464">
    <property type="entry name" value="gltX_bact"/>
    <property type="match status" value="1"/>
</dbReference>
<comment type="subunit">
    <text evidence="7">Monomer.</text>
</comment>
<dbReference type="InterPro" id="IPR008925">
    <property type="entry name" value="aa_tRNA-synth_I_cd-bd_sf"/>
</dbReference>
<dbReference type="Pfam" id="PF19269">
    <property type="entry name" value="Anticodon_2"/>
    <property type="match status" value="1"/>
</dbReference>
<dbReference type="Proteomes" id="UP000634206">
    <property type="component" value="Unassembled WGS sequence"/>
</dbReference>
<keyword evidence="6 7" id="KW-0030">Aminoacyl-tRNA synthetase</keyword>
<dbReference type="EC" id="6.1.1.17" evidence="7"/>
<dbReference type="GO" id="GO:0000049">
    <property type="term" value="F:tRNA binding"/>
    <property type="evidence" value="ECO:0007669"/>
    <property type="project" value="InterPro"/>
</dbReference>
<evidence type="ECO:0000259" key="8">
    <source>
        <dbReference type="Pfam" id="PF00749"/>
    </source>
</evidence>
<dbReference type="InterPro" id="IPR020058">
    <property type="entry name" value="Glu/Gln-tRNA-synth_Ib_cat-dom"/>
</dbReference>
<evidence type="ECO:0000256" key="7">
    <source>
        <dbReference type="HAMAP-Rule" id="MF_00022"/>
    </source>
</evidence>
<comment type="catalytic activity">
    <reaction evidence="7">
        <text>tRNA(Glu) + L-glutamate + ATP = L-glutamyl-tRNA(Glu) + AMP + diphosphate</text>
        <dbReference type="Rhea" id="RHEA:23540"/>
        <dbReference type="Rhea" id="RHEA-COMP:9663"/>
        <dbReference type="Rhea" id="RHEA-COMP:9680"/>
        <dbReference type="ChEBI" id="CHEBI:29985"/>
        <dbReference type="ChEBI" id="CHEBI:30616"/>
        <dbReference type="ChEBI" id="CHEBI:33019"/>
        <dbReference type="ChEBI" id="CHEBI:78442"/>
        <dbReference type="ChEBI" id="CHEBI:78520"/>
        <dbReference type="ChEBI" id="CHEBI:456215"/>
        <dbReference type="EC" id="6.1.1.17"/>
    </reaction>
</comment>
<dbReference type="EMBL" id="JAENIG010000001">
    <property type="protein sequence ID" value="MBK1853779.1"/>
    <property type="molecule type" value="Genomic_DNA"/>
</dbReference>
<keyword evidence="5 7" id="KW-0648">Protein biosynthesis</keyword>
<evidence type="ECO:0000256" key="1">
    <source>
        <dbReference type="ARBA" id="ARBA00007894"/>
    </source>
</evidence>
<dbReference type="InterPro" id="IPR020751">
    <property type="entry name" value="aa-tRNA-synth_I_codon-bd_sub2"/>
</dbReference>
<comment type="caution">
    <text evidence="10">The sequence shown here is derived from an EMBL/GenBank/DDBJ whole genome shotgun (WGS) entry which is preliminary data.</text>
</comment>
<dbReference type="PANTHER" id="PTHR43311:SF2">
    <property type="entry name" value="GLUTAMATE--TRNA LIGASE, MITOCHONDRIAL-RELATED"/>
    <property type="match status" value="1"/>
</dbReference>
<comment type="similarity">
    <text evidence="1 7">Belongs to the class-I aminoacyl-tRNA synthetase family. Glutamate--tRNA ligase type 1 subfamily.</text>
</comment>
<gene>
    <name evidence="7 10" type="primary">gltX</name>
    <name evidence="10" type="ORF">JIN83_02300</name>
</gene>
<dbReference type="SUPFAM" id="SSF52374">
    <property type="entry name" value="Nucleotidylyl transferase"/>
    <property type="match status" value="1"/>
</dbReference>
<protein>
    <recommendedName>
        <fullName evidence="7">Glutamate--tRNA ligase</fullName>
        <ecNumber evidence="7">6.1.1.17</ecNumber>
    </recommendedName>
    <alternativeName>
        <fullName evidence="7">Glutamyl-tRNA synthetase</fullName>
        <shortName evidence="7">GluRS</shortName>
    </alternativeName>
</protein>
<dbReference type="Gene3D" id="1.10.10.350">
    <property type="match status" value="1"/>
</dbReference>
<dbReference type="GO" id="GO:0004818">
    <property type="term" value="F:glutamate-tRNA ligase activity"/>
    <property type="evidence" value="ECO:0007669"/>
    <property type="project" value="UniProtKB-UniRule"/>
</dbReference>
<keyword evidence="11" id="KW-1185">Reference proteome</keyword>
<evidence type="ECO:0000256" key="4">
    <source>
        <dbReference type="ARBA" id="ARBA00022840"/>
    </source>
</evidence>
<evidence type="ECO:0000259" key="9">
    <source>
        <dbReference type="Pfam" id="PF19269"/>
    </source>
</evidence>
<dbReference type="PANTHER" id="PTHR43311">
    <property type="entry name" value="GLUTAMATE--TRNA LIGASE"/>
    <property type="match status" value="1"/>
</dbReference>
<dbReference type="InterPro" id="IPR014729">
    <property type="entry name" value="Rossmann-like_a/b/a_fold"/>
</dbReference>
<sequence length="437" mass="49085">MRTRFAPSPTGYLHVGGARTALFNWLLARKLGGSFILRVEDTDEARNTPEARQAIFDAMLWLGLDWDEGPRPDGTTRGEYGPYYQSQRKASYDKWFKKLQESDRVYEDDGAWRFRFERKPITMQDLICGEVTIDYREESNTPDMVVRRSDGSYVFHFVNVVDDLEMGITHAIRGEDHLMNTPKHLQLFEAFGVEPPQYGHIPLILNMDGSKMGKRDQGASVDGYIKDGFLPEAVFNFLALLGWSPKDENEIFSMAEIVDRFSLEAVNRSPAKFDSEKCAWINQQHLMQLSPEAFAERAMPYVQATYETLPENSTEIIASVQEKVKLLTEVPAAIEFFLNADFAYDAKALDKVRGNEAVADLLKQLAEAFASLDDWSAAKSTIGETAKANGAKPGQLMFPTRVALSGQAGGPDLGAILDLLGKEECVRRINRTVEQLS</sequence>
<reference evidence="10" key="1">
    <citation type="submission" date="2021-01" db="EMBL/GenBank/DDBJ databases">
        <title>Modified the classification status of verrucomicrobia.</title>
        <authorList>
            <person name="Feng X."/>
        </authorList>
    </citation>
    <scope>NUCLEOTIDE SEQUENCE</scope>
    <source>
        <strain evidence="10">5K15</strain>
    </source>
</reference>
<evidence type="ECO:0000256" key="5">
    <source>
        <dbReference type="ARBA" id="ARBA00022917"/>
    </source>
</evidence>
<comment type="subcellular location">
    <subcellularLocation>
        <location evidence="7">Cytoplasm</location>
    </subcellularLocation>
</comment>
<comment type="caution">
    <text evidence="7">Lacks conserved residue(s) required for the propagation of feature annotation.</text>
</comment>
<dbReference type="InterPro" id="IPR033910">
    <property type="entry name" value="GluRS_core"/>
</dbReference>
<keyword evidence="4 7" id="KW-0067">ATP-binding</keyword>
<dbReference type="GO" id="GO:0005829">
    <property type="term" value="C:cytosol"/>
    <property type="evidence" value="ECO:0007669"/>
    <property type="project" value="TreeGrafter"/>
</dbReference>
<dbReference type="GO" id="GO:0008270">
    <property type="term" value="F:zinc ion binding"/>
    <property type="evidence" value="ECO:0007669"/>
    <property type="project" value="InterPro"/>
</dbReference>
<keyword evidence="7" id="KW-0963">Cytoplasm</keyword>
<evidence type="ECO:0000313" key="10">
    <source>
        <dbReference type="EMBL" id="MBK1853779.1"/>
    </source>
</evidence>
<keyword evidence="2 7" id="KW-0436">Ligase</keyword>
<feature type="domain" description="Glutamyl/glutaminyl-tRNA synthetase class Ib catalytic" evidence="8">
    <location>
        <begin position="2"/>
        <end position="109"/>
    </location>
</feature>
<dbReference type="Gene3D" id="3.40.50.620">
    <property type="entry name" value="HUPs"/>
    <property type="match status" value="2"/>
</dbReference>
<evidence type="ECO:0000256" key="3">
    <source>
        <dbReference type="ARBA" id="ARBA00022741"/>
    </source>
</evidence>
<evidence type="ECO:0000313" key="11">
    <source>
        <dbReference type="Proteomes" id="UP000634206"/>
    </source>
</evidence>
<dbReference type="InterPro" id="IPR004527">
    <property type="entry name" value="Glu-tRNA-ligase_bac/mito"/>
</dbReference>
<dbReference type="HAMAP" id="MF_00022">
    <property type="entry name" value="Glu_tRNA_synth_type1"/>
    <property type="match status" value="1"/>
</dbReference>
<name>A0AAE2SBB9_9BACT</name>
<dbReference type="InterPro" id="IPR045462">
    <property type="entry name" value="aa-tRNA-synth_I_cd-bd"/>
</dbReference>